<protein>
    <recommendedName>
        <fullName evidence="5">DegV family protein</fullName>
    </recommendedName>
</protein>
<keyword evidence="4" id="KW-1185">Reference proteome</keyword>
<keyword evidence="2" id="KW-0446">Lipid-binding</keyword>
<dbReference type="NCBIfam" id="TIGR00762">
    <property type="entry name" value="DegV"/>
    <property type="match status" value="1"/>
</dbReference>
<evidence type="ECO:0000256" key="2">
    <source>
        <dbReference type="ARBA" id="ARBA00023121"/>
    </source>
</evidence>
<evidence type="ECO:0000256" key="1">
    <source>
        <dbReference type="ARBA" id="ARBA00003238"/>
    </source>
</evidence>
<comment type="function">
    <text evidence="1">May bind long-chain fatty acids, such as palmitate, and may play a role in lipid transport or fatty acid metabolism.</text>
</comment>
<sequence length="301" mass="34357">MHGYTQWENEDNLMKTAVVTDTASYLTPEQIEKYNITVLPITVILGDKQYKETEELTDDKFYDYLRNEPELPTTAQVSMGQIQEAYDRLVAEGYDNIISIHLSLGITSFMDNLRMFVKEYDKAKIYPFDSMAASAAEADLVMLAGTLAQQNVDPEVIVSKLEDLRASTDIYFAVDDLKHLSRTGRLSNRSAIIGNLLNVKPLLTFKDGKIYAIDKERTMHRAFRMISLEIQKYADEHPDWNLHITVVDSNNREMLTKWADDFAEVFPEARVSQSHLGPAISVHTGEKTMGVVWDKDFENEN</sequence>
<dbReference type="Proteomes" id="UP000051006">
    <property type="component" value="Unassembled WGS sequence"/>
</dbReference>
<dbReference type="GO" id="GO:0008289">
    <property type="term" value="F:lipid binding"/>
    <property type="evidence" value="ECO:0007669"/>
    <property type="project" value="UniProtKB-KW"/>
</dbReference>
<evidence type="ECO:0000313" key="3">
    <source>
        <dbReference type="EMBL" id="KRN99134.1"/>
    </source>
</evidence>
<proteinExistence type="predicted"/>
<dbReference type="InterPro" id="IPR043168">
    <property type="entry name" value="DegV_C"/>
</dbReference>
<dbReference type="AlphaFoldDB" id="A0A0R2LB40"/>
<dbReference type="Gene3D" id="3.30.1180.10">
    <property type="match status" value="1"/>
</dbReference>
<dbReference type="STRING" id="993692.IV57_GL000559"/>
<evidence type="ECO:0008006" key="5">
    <source>
        <dbReference type="Google" id="ProtNLM"/>
    </source>
</evidence>
<name>A0A0R2LB40_9LACO</name>
<dbReference type="PROSITE" id="PS51482">
    <property type="entry name" value="DEGV"/>
    <property type="match status" value="1"/>
</dbReference>
<dbReference type="SUPFAM" id="SSF82549">
    <property type="entry name" value="DAK1/DegV-like"/>
    <property type="match status" value="1"/>
</dbReference>
<evidence type="ECO:0000313" key="4">
    <source>
        <dbReference type="Proteomes" id="UP000051006"/>
    </source>
</evidence>
<dbReference type="PATRIC" id="fig|993692.3.peg.565"/>
<dbReference type="PANTHER" id="PTHR33434">
    <property type="entry name" value="DEGV DOMAIN-CONTAINING PROTEIN DR_1986-RELATED"/>
    <property type="match status" value="1"/>
</dbReference>
<accession>A0A0R2LB40</accession>
<dbReference type="Gene3D" id="3.40.50.10170">
    <property type="match status" value="1"/>
</dbReference>
<dbReference type="EMBL" id="JQCF01000012">
    <property type="protein sequence ID" value="KRN99134.1"/>
    <property type="molecule type" value="Genomic_DNA"/>
</dbReference>
<organism evidence="3 4">
    <name type="scientific">Companilactobacillus kimchiensis</name>
    <dbReference type="NCBI Taxonomy" id="993692"/>
    <lineage>
        <taxon>Bacteria</taxon>
        <taxon>Bacillati</taxon>
        <taxon>Bacillota</taxon>
        <taxon>Bacilli</taxon>
        <taxon>Lactobacillales</taxon>
        <taxon>Lactobacillaceae</taxon>
        <taxon>Companilactobacillus</taxon>
    </lineage>
</organism>
<reference evidence="3 4" key="1">
    <citation type="journal article" date="2015" name="Genome Announc.">
        <title>Expanding the biotechnology potential of lactobacilli through comparative genomics of 213 strains and associated genera.</title>
        <authorList>
            <person name="Sun Z."/>
            <person name="Harris H.M."/>
            <person name="McCann A."/>
            <person name="Guo C."/>
            <person name="Argimon S."/>
            <person name="Zhang W."/>
            <person name="Yang X."/>
            <person name="Jeffery I.B."/>
            <person name="Cooney J.C."/>
            <person name="Kagawa T.F."/>
            <person name="Liu W."/>
            <person name="Song Y."/>
            <person name="Salvetti E."/>
            <person name="Wrobel A."/>
            <person name="Rasinkangas P."/>
            <person name="Parkhill J."/>
            <person name="Rea M.C."/>
            <person name="O'Sullivan O."/>
            <person name="Ritari J."/>
            <person name="Douillard F.P."/>
            <person name="Paul Ross R."/>
            <person name="Yang R."/>
            <person name="Briner A.E."/>
            <person name="Felis G.E."/>
            <person name="de Vos W.M."/>
            <person name="Barrangou R."/>
            <person name="Klaenhammer T.R."/>
            <person name="Caufield P.W."/>
            <person name="Cui Y."/>
            <person name="Zhang H."/>
            <person name="O'Toole P.W."/>
        </authorList>
    </citation>
    <scope>NUCLEOTIDE SEQUENCE [LARGE SCALE GENOMIC DNA]</scope>
    <source>
        <strain evidence="3 4">DSM 24716</strain>
    </source>
</reference>
<dbReference type="PANTHER" id="PTHR33434:SF2">
    <property type="entry name" value="FATTY ACID-BINDING PROTEIN TM_1468"/>
    <property type="match status" value="1"/>
</dbReference>
<gene>
    <name evidence="3" type="ORF">IV57_GL000559</name>
</gene>
<dbReference type="InterPro" id="IPR050270">
    <property type="entry name" value="DegV_domain_contain"/>
</dbReference>
<dbReference type="InterPro" id="IPR003797">
    <property type="entry name" value="DegV"/>
</dbReference>
<comment type="caution">
    <text evidence="3">The sequence shown here is derived from an EMBL/GenBank/DDBJ whole genome shotgun (WGS) entry which is preliminary data.</text>
</comment>
<dbReference type="Pfam" id="PF02645">
    <property type="entry name" value="DegV"/>
    <property type="match status" value="1"/>
</dbReference>